<dbReference type="EMBL" id="CP001807">
    <property type="protein sequence ID" value="ACY49025.1"/>
    <property type="molecule type" value="Genomic_DNA"/>
</dbReference>
<dbReference type="eggNOG" id="COG2250">
    <property type="taxonomic scope" value="Bacteria"/>
</dbReference>
<organism evidence="2 3">
    <name type="scientific">Rhodothermus marinus (strain ATCC 43812 / DSM 4252 / R-10)</name>
    <name type="common">Rhodothermus obamensis</name>
    <dbReference type="NCBI Taxonomy" id="518766"/>
    <lineage>
        <taxon>Bacteria</taxon>
        <taxon>Pseudomonadati</taxon>
        <taxon>Rhodothermota</taxon>
        <taxon>Rhodothermia</taxon>
        <taxon>Rhodothermales</taxon>
        <taxon>Rhodothermaceae</taxon>
        <taxon>Rhodothermus</taxon>
    </lineage>
</organism>
<reference evidence="2 3" key="1">
    <citation type="journal article" date="2009" name="Stand. Genomic Sci.">
        <title>Complete genome sequence of Rhodothermus marinus type strain (R-10).</title>
        <authorList>
            <person name="Nolan M."/>
            <person name="Tindall B.J."/>
            <person name="Pomrenke H."/>
            <person name="Lapidus A."/>
            <person name="Copeland A."/>
            <person name="Glavina Del Rio T."/>
            <person name="Lucas S."/>
            <person name="Chen F."/>
            <person name="Tice H."/>
            <person name="Cheng J.F."/>
            <person name="Saunders E."/>
            <person name="Han C."/>
            <person name="Bruce D."/>
            <person name="Goodwin L."/>
            <person name="Chain P."/>
            <person name="Pitluck S."/>
            <person name="Ovchinikova G."/>
            <person name="Pati A."/>
            <person name="Ivanova N."/>
            <person name="Mavromatis K."/>
            <person name="Chen A."/>
            <person name="Palaniappan K."/>
            <person name="Land M."/>
            <person name="Hauser L."/>
            <person name="Chang Y.J."/>
            <person name="Jeffries C.D."/>
            <person name="Brettin T."/>
            <person name="Goker M."/>
            <person name="Bristow J."/>
            <person name="Eisen J.A."/>
            <person name="Markowitz V."/>
            <person name="Hugenholtz P."/>
            <person name="Kyrpides N.C."/>
            <person name="Klenk H.P."/>
            <person name="Detter J.C."/>
        </authorList>
    </citation>
    <scope>NUCLEOTIDE SEQUENCE [LARGE SCALE GENOMIC DNA]</scope>
    <source>
        <strain evidence="3">ATCC 43812 / DSM 4252 / R-10</strain>
    </source>
</reference>
<dbReference type="Proteomes" id="UP000002221">
    <property type="component" value="Chromosome"/>
</dbReference>
<dbReference type="AlphaFoldDB" id="D0MDB3"/>
<dbReference type="RefSeq" id="WP_012844635.1">
    <property type="nucleotide sequence ID" value="NC_013501.1"/>
</dbReference>
<evidence type="ECO:0000259" key="1">
    <source>
        <dbReference type="PROSITE" id="PS50910"/>
    </source>
</evidence>
<dbReference type="Pfam" id="PF05168">
    <property type="entry name" value="HEPN"/>
    <property type="match status" value="1"/>
</dbReference>
<protein>
    <submittedName>
        <fullName evidence="2">HEPN domain protein</fullName>
    </submittedName>
</protein>
<dbReference type="OrthoDB" id="9808176at2"/>
<evidence type="ECO:0000313" key="3">
    <source>
        <dbReference type="Proteomes" id="UP000002221"/>
    </source>
</evidence>
<dbReference type="HOGENOM" id="CLU_123170_0_1_10"/>
<gene>
    <name evidence="2" type="ordered locus">Rmar_2146</name>
</gene>
<accession>D0MDB3</accession>
<proteinExistence type="predicted"/>
<sequence>MKRTREQVVWDFVREWLRKAEGDLRAAEHLLALEQEDYFVTAFHAQQAAEKFLKAFLVRHQIPFPKTHDIGFLLELAAQADPSLPEELASAAMLTPFGVEFRYPGETVADRETARSALQEAHRVKAAVQRRLQAYLAQGRPSGRESS</sequence>
<dbReference type="InterPro" id="IPR007842">
    <property type="entry name" value="HEPN_dom"/>
</dbReference>
<dbReference type="Gene3D" id="1.20.120.330">
    <property type="entry name" value="Nucleotidyltransferases domain 2"/>
    <property type="match status" value="1"/>
</dbReference>
<dbReference type="SMART" id="SM00748">
    <property type="entry name" value="HEPN"/>
    <property type="match status" value="1"/>
</dbReference>
<dbReference type="KEGG" id="rmr:Rmar_2146"/>
<dbReference type="STRING" id="518766.Rmar_2146"/>
<dbReference type="SUPFAM" id="SSF81593">
    <property type="entry name" value="Nucleotidyltransferase substrate binding subunit/domain"/>
    <property type="match status" value="1"/>
</dbReference>
<name>D0MDB3_RHOM4</name>
<feature type="domain" description="HEPN" evidence="1">
    <location>
        <begin position="19"/>
        <end position="124"/>
    </location>
</feature>
<evidence type="ECO:0000313" key="2">
    <source>
        <dbReference type="EMBL" id="ACY49025.1"/>
    </source>
</evidence>
<dbReference type="PROSITE" id="PS50910">
    <property type="entry name" value="HEPN"/>
    <property type="match status" value="1"/>
</dbReference>
<keyword evidence="3" id="KW-1185">Reference proteome</keyword>